<feature type="non-terminal residue" evidence="1">
    <location>
        <position position="1"/>
    </location>
</feature>
<comment type="caution">
    <text evidence="1">The sequence shown here is derived from an EMBL/GenBank/DDBJ whole genome shotgun (WGS) entry which is preliminary data.</text>
</comment>
<dbReference type="AlphaFoldDB" id="A0A0F9EA13"/>
<name>A0A0F9EA13_9ZZZZ</name>
<reference evidence="1" key="1">
    <citation type="journal article" date="2015" name="Nature">
        <title>Complex archaea that bridge the gap between prokaryotes and eukaryotes.</title>
        <authorList>
            <person name="Spang A."/>
            <person name="Saw J.H."/>
            <person name="Jorgensen S.L."/>
            <person name="Zaremba-Niedzwiedzka K."/>
            <person name="Martijn J."/>
            <person name="Lind A.E."/>
            <person name="van Eijk R."/>
            <person name="Schleper C."/>
            <person name="Guy L."/>
            <person name="Ettema T.J."/>
        </authorList>
    </citation>
    <scope>NUCLEOTIDE SEQUENCE</scope>
</reference>
<sequence length="516" mass="57634">RELYDHNQSAWTVERAQAQAFNNLYWGEHGILIPDTAQKDRKRKIEPERMETKEAPRVVDLITSFYASPANIGAQWTGAGSREASAVDALEVGINEAIDQLNPPHDAPRARRVFQQVLFGKSAQLGPVYGDAYYWDFPYKTAGESEEDWAKRYEEWRKGGPIPMVYMDLPAEATYPASFGTLNDLVMCEMDMTAWELAEIFSPDEIGKALPTAYKASDPFKVAIMSNRMWLAYAIIGDKNPIPEKVPFVGGRKDAILRTVEHKMGRSALRIHPGMTRRKEKGKYWLSTLQHVADLIVGADRMLSMAATAQKFDAFPPLKRFTKAGVGEGATANIKTEQEGDIFDFEMDDQGHKLGDIQPLIQPQAGQATQELLAFLLHRIERKSGTIPELEGAFSAETAWATNFAVDVATNAHSPLTQNIIAADMDDAEGIMRAVEVSGEPLFLKRRGEGKSEIKLLPDQVKDWIPTLKGEYKLTMTTNRIASAQTGLAFMERIMATGMPISPEWVMETFMDIEQP</sequence>
<organism evidence="1">
    <name type="scientific">marine sediment metagenome</name>
    <dbReference type="NCBI Taxonomy" id="412755"/>
    <lineage>
        <taxon>unclassified sequences</taxon>
        <taxon>metagenomes</taxon>
        <taxon>ecological metagenomes</taxon>
    </lineage>
</organism>
<gene>
    <name evidence="1" type="ORF">LCGC14_2450910</name>
</gene>
<protein>
    <submittedName>
        <fullName evidence="1">Uncharacterized protein</fullName>
    </submittedName>
</protein>
<feature type="non-terminal residue" evidence="1">
    <location>
        <position position="516"/>
    </location>
</feature>
<evidence type="ECO:0000313" key="1">
    <source>
        <dbReference type="EMBL" id="KKL20893.1"/>
    </source>
</evidence>
<accession>A0A0F9EA13</accession>
<proteinExistence type="predicted"/>
<dbReference type="EMBL" id="LAZR01037928">
    <property type="protein sequence ID" value="KKL20893.1"/>
    <property type="molecule type" value="Genomic_DNA"/>
</dbReference>